<proteinExistence type="predicted"/>
<sequence length="456" mass="49266">MGARDQLESHRAELTGFGLTNPSGAVVVDIDDEVAATAIKDLPARGGIARGLGRSYGDPAQNGGGHVLRLAPGSIVVDEQACTATVGAGVSLDDVLRVIVPRGFFVPVTPGTRYVTIGGAVASDIHGKNHHLDGSFGNHVTNIRMMLADTTVVDVGPDDDPELFWATVGGMGLTGLMLEVTFRLLPIETSRISVDTYRLDSLDDVMTEMVASESDFRYSVAWLDLLATGRRVGRGVLTNGAHAVTDQLDPAASNDPLGYAADQIAVMPPLVPPHGVINKLTVKAFNEMWFRKAPRQRTGELQSIPTYFHPLDLVGNWNRVYGAEGFVQYQFHVPDDAVDTMVSIIHRLAAAQLPIFMTVLKRFGPGNPAPLSFPQSGWQLAVDIGVAHRRIGTLLGEFDRMVLAVGGRHYLAKDASMSAETFRRGYPRLAEWQAVRERVDPAGVWASDQSRRLGLT</sequence>
<dbReference type="EMBL" id="SOAU01000001">
    <property type="protein sequence ID" value="TDT16523.1"/>
    <property type="molecule type" value="Genomic_DNA"/>
</dbReference>
<dbReference type="GO" id="GO:0003885">
    <property type="term" value="F:D-arabinono-1,4-lactone oxidase activity"/>
    <property type="evidence" value="ECO:0007669"/>
    <property type="project" value="InterPro"/>
</dbReference>
<evidence type="ECO:0000256" key="1">
    <source>
        <dbReference type="ARBA" id="ARBA00023002"/>
    </source>
</evidence>
<evidence type="ECO:0000313" key="3">
    <source>
        <dbReference type="EMBL" id="TDT16523.1"/>
    </source>
</evidence>
<dbReference type="InterPro" id="IPR006094">
    <property type="entry name" value="Oxid_FAD_bind_N"/>
</dbReference>
<dbReference type="Pfam" id="PF04030">
    <property type="entry name" value="ALO"/>
    <property type="match status" value="1"/>
</dbReference>
<protein>
    <submittedName>
        <fullName evidence="3">Decaprenylphospho-beta-D-ribofuranose 2-oxidase</fullName>
    </submittedName>
</protein>
<reference evidence="3 4" key="1">
    <citation type="submission" date="2019-03" db="EMBL/GenBank/DDBJ databases">
        <title>Sequencing the genomes of 1000 actinobacteria strains.</title>
        <authorList>
            <person name="Klenk H.-P."/>
        </authorList>
    </citation>
    <scope>NUCLEOTIDE SEQUENCE [LARGE SCALE GENOMIC DNA]</scope>
    <source>
        <strain evidence="3 4">DSM 18936</strain>
    </source>
</reference>
<feature type="domain" description="FAD-binding PCMH-type" evidence="2">
    <location>
        <begin position="20"/>
        <end position="187"/>
    </location>
</feature>
<dbReference type="InterPro" id="IPR016169">
    <property type="entry name" value="FAD-bd_PCMH_sub2"/>
</dbReference>
<gene>
    <name evidence="3" type="ORF">BDK89_2114</name>
</gene>
<name>A0A4R7I1Y5_9ACTN</name>
<dbReference type="InterPro" id="IPR007173">
    <property type="entry name" value="ALO_C"/>
</dbReference>
<dbReference type="InterPro" id="IPR016166">
    <property type="entry name" value="FAD-bd_PCMH"/>
</dbReference>
<dbReference type="PANTHER" id="PTHR43762:SF1">
    <property type="entry name" value="D-ARABINONO-1,4-LACTONE OXIDASE"/>
    <property type="match status" value="1"/>
</dbReference>
<organism evidence="3 4">
    <name type="scientific">Ilumatobacter fluminis</name>
    <dbReference type="NCBI Taxonomy" id="467091"/>
    <lineage>
        <taxon>Bacteria</taxon>
        <taxon>Bacillati</taxon>
        <taxon>Actinomycetota</taxon>
        <taxon>Acidimicrobiia</taxon>
        <taxon>Acidimicrobiales</taxon>
        <taxon>Ilumatobacteraceae</taxon>
        <taxon>Ilumatobacter</taxon>
    </lineage>
</organism>
<dbReference type="GO" id="GO:0071949">
    <property type="term" value="F:FAD binding"/>
    <property type="evidence" value="ECO:0007669"/>
    <property type="project" value="InterPro"/>
</dbReference>
<comment type="caution">
    <text evidence="3">The sequence shown here is derived from an EMBL/GenBank/DDBJ whole genome shotgun (WGS) entry which is preliminary data.</text>
</comment>
<dbReference type="Gene3D" id="1.10.45.10">
    <property type="entry name" value="Vanillyl-alcohol Oxidase, Chain A, domain 4"/>
    <property type="match status" value="1"/>
</dbReference>
<evidence type="ECO:0000259" key="2">
    <source>
        <dbReference type="PROSITE" id="PS51387"/>
    </source>
</evidence>
<dbReference type="SUPFAM" id="SSF56176">
    <property type="entry name" value="FAD-binding/transporter-associated domain-like"/>
    <property type="match status" value="1"/>
</dbReference>
<dbReference type="Gene3D" id="3.30.465.10">
    <property type="match status" value="1"/>
</dbReference>
<dbReference type="AlphaFoldDB" id="A0A4R7I1Y5"/>
<accession>A0A4R7I1Y5</accession>
<keyword evidence="1" id="KW-0560">Oxidoreductase</keyword>
<dbReference type="PROSITE" id="PS51387">
    <property type="entry name" value="FAD_PCMH"/>
    <property type="match status" value="1"/>
</dbReference>
<evidence type="ECO:0000313" key="4">
    <source>
        <dbReference type="Proteomes" id="UP000294558"/>
    </source>
</evidence>
<dbReference type="Proteomes" id="UP000294558">
    <property type="component" value="Unassembled WGS sequence"/>
</dbReference>
<dbReference type="RefSeq" id="WP_133868894.1">
    <property type="nucleotide sequence ID" value="NZ_SOAU01000001.1"/>
</dbReference>
<dbReference type="GO" id="GO:0016020">
    <property type="term" value="C:membrane"/>
    <property type="evidence" value="ECO:0007669"/>
    <property type="project" value="InterPro"/>
</dbReference>
<dbReference type="InterPro" id="IPR036318">
    <property type="entry name" value="FAD-bd_PCMH-like_sf"/>
</dbReference>
<dbReference type="Pfam" id="PF01565">
    <property type="entry name" value="FAD_binding_4"/>
    <property type="match status" value="1"/>
</dbReference>
<dbReference type="InterPro" id="IPR010031">
    <property type="entry name" value="FAD_lactone_oxidase-like"/>
</dbReference>
<keyword evidence="4" id="KW-1185">Reference proteome</keyword>
<dbReference type="OrthoDB" id="143770at2"/>
<dbReference type="PANTHER" id="PTHR43762">
    <property type="entry name" value="L-GULONOLACTONE OXIDASE"/>
    <property type="match status" value="1"/>
</dbReference>
<dbReference type="InterPro" id="IPR016171">
    <property type="entry name" value="Vanillyl_alc_oxidase_C-sub2"/>
</dbReference>